<dbReference type="OrthoDB" id="9811754at2"/>
<dbReference type="Pfam" id="PF25885">
    <property type="entry name" value="HH_EMRA"/>
    <property type="match status" value="1"/>
</dbReference>
<feature type="domain" description="Multidrug export protein EmrA/FarA alpha-helical hairpin" evidence="11">
    <location>
        <begin position="107"/>
        <end position="226"/>
    </location>
</feature>
<dbReference type="EMBL" id="CP040871">
    <property type="protein sequence ID" value="QDA58253.1"/>
    <property type="molecule type" value="Genomic_DNA"/>
</dbReference>
<keyword evidence="7 10" id="KW-1133">Transmembrane helix</keyword>
<protein>
    <submittedName>
        <fullName evidence="13">HlyD family efflux transporter periplasmic adaptor subunit</fullName>
    </submittedName>
</protein>
<evidence type="ECO:0000313" key="13">
    <source>
        <dbReference type="EMBL" id="QDA58253.1"/>
    </source>
</evidence>
<dbReference type="PANTHER" id="PTHR30386:SF19">
    <property type="entry name" value="MULTIDRUG EXPORT PROTEIN EMRA-RELATED"/>
    <property type="match status" value="1"/>
</dbReference>
<evidence type="ECO:0000256" key="6">
    <source>
        <dbReference type="ARBA" id="ARBA00022692"/>
    </source>
</evidence>
<dbReference type="GO" id="GO:0005886">
    <property type="term" value="C:plasma membrane"/>
    <property type="evidence" value="ECO:0007669"/>
    <property type="project" value="UniProtKB-SubCell"/>
</dbReference>
<dbReference type="Gene3D" id="2.40.50.100">
    <property type="match status" value="1"/>
</dbReference>
<keyword evidence="8 10" id="KW-0472">Membrane</keyword>
<evidence type="ECO:0000259" key="12">
    <source>
        <dbReference type="Pfam" id="PF25963"/>
    </source>
</evidence>
<keyword evidence="6 10" id="KW-0812">Transmembrane</keyword>
<dbReference type="GO" id="GO:0046677">
    <property type="term" value="P:response to antibiotic"/>
    <property type="evidence" value="ECO:0007669"/>
    <property type="project" value="UniProtKB-ARBA"/>
</dbReference>
<evidence type="ECO:0000256" key="3">
    <source>
        <dbReference type="ARBA" id="ARBA00022448"/>
    </source>
</evidence>
<evidence type="ECO:0000256" key="8">
    <source>
        <dbReference type="ARBA" id="ARBA00023136"/>
    </source>
</evidence>
<evidence type="ECO:0000256" key="7">
    <source>
        <dbReference type="ARBA" id="ARBA00022989"/>
    </source>
</evidence>
<dbReference type="FunFam" id="2.40.30.170:FF:000003">
    <property type="entry name" value="Multidrug resistance protein A"/>
    <property type="match status" value="1"/>
</dbReference>
<dbReference type="Pfam" id="PF25963">
    <property type="entry name" value="Beta-barrel_AAEA"/>
    <property type="match status" value="1"/>
</dbReference>
<evidence type="ECO:0000256" key="2">
    <source>
        <dbReference type="ARBA" id="ARBA00009477"/>
    </source>
</evidence>
<keyword evidence="3" id="KW-0813">Transport</keyword>
<comment type="subcellular location">
    <subcellularLocation>
        <location evidence="1">Cell inner membrane</location>
        <topology evidence="1">Single-pass membrane protein</topology>
        <orientation evidence="1">Periplasmic side</orientation>
    </subcellularLocation>
</comment>
<keyword evidence="5" id="KW-0997">Cell inner membrane</keyword>
<name>A0A5B7ZUT8_9GAMM</name>
<dbReference type="Proteomes" id="UP000308149">
    <property type="component" value="Chromosome"/>
</dbReference>
<feature type="domain" description="p-hydroxybenzoic acid efflux pump subunit AaeA-like beta-barrel" evidence="12">
    <location>
        <begin position="264"/>
        <end position="356"/>
    </location>
</feature>
<evidence type="ECO:0000256" key="1">
    <source>
        <dbReference type="ARBA" id="ARBA00004383"/>
    </source>
</evidence>
<dbReference type="Gene3D" id="1.10.287.470">
    <property type="entry name" value="Helix hairpin bin"/>
    <property type="match status" value="2"/>
</dbReference>
<feature type="compositionally biased region" description="Polar residues" evidence="9">
    <location>
        <begin position="1"/>
        <end position="12"/>
    </location>
</feature>
<dbReference type="GO" id="GO:0015721">
    <property type="term" value="P:bile acid and bile salt transport"/>
    <property type="evidence" value="ECO:0007669"/>
    <property type="project" value="UniProtKB-ARBA"/>
</dbReference>
<organism evidence="13 14">
    <name type="scientific">Thermomonas aquatica</name>
    <dbReference type="NCBI Taxonomy" id="2202149"/>
    <lineage>
        <taxon>Bacteria</taxon>
        <taxon>Pseudomonadati</taxon>
        <taxon>Pseudomonadota</taxon>
        <taxon>Gammaproteobacteria</taxon>
        <taxon>Lysobacterales</taxon>
        <taxon>Lysobacteraceae</taxon>
        <taxon>Thermomonas</taxon>
    </lineage>
</organism>
<gene>
    <name evidence="13" type="ORF">FHQ07_13520</name>
</gene>
<evidence type="ECO:0000256" key="10">
    <source>
        <dbReference type="SAM" id="Phobius"/>
    </source>
</evidence>
<dbReference type="InterPro" id="IPR058633">
    <property type="entry name" value="EmrA/FarA_HH"/>
</dbReference>
<dbReference type="RefSeq" id="WP_139717531.1">
    <property type="nucleotide sequence ID" value="NZ_CP040871.1"/>
</dbReference>
<evidence type="ECO:0000256" key="5">
    <source>
        <dbReference type="ARBA" id="ARBA00022519"/>
    </source>
</evidence>
<evidence type="ECO:0000313" key="14">
    <source>
        <dbReference type="Proteomes" id="UP000308149"/>
    </source>
</evidence>
<dbReference type="PANTHER" id="PTHR30386">
    <property type="entry name" value="MEMBRANE FUSION SUBUNIT OF EMRAB-TOLC MULTIDRUG EFFLUX PUMP"/>
    <property type="match status" value="1"/>
</dbReference>
<feature type="region of interest" description="Disordered" evidence="9">
    <location>
        <begin position="1"/>
        <end position="25"/>
    </location>
</feature>
<sequence>MTTETTPNTSAGQGAPLPVSQSSLKPANGKRKRALLILLVVALLAGIGWLAYYLLVARWHQDTDDAYVQGNIVSITPQTAGTVVEIHAEDGMRVQAGQVLVQLDPNDAQVTYEQAKANLAGTVRQVRGLYSSVDSAQADIAAREVAVAQARADVARRSGLVASGAVSAEELAHAQAQLKSAEAALSASRGSLSRNRALVDATTVANQPQVQAAAAQLRQAYLNLQRAAIVAPIDGYVGKRSVQLGQRVQPGTALLTVVPLEQVWVDANFKETQLRNLRLGQPVELVADVYGDKVVYTGKLTSLGLGTGSAFALLPAQNASGNWIKIVQRVPVRVELDPKQLREHPLRLGMSMAVDVSVRDQDGPVLPAASAREPVLATQAYAKQLKDADALIRDVIESNLPQGHKA</sequence>
<dbReference type="Gene3D" id="2.40.30.170">
    <property type="match status" value="1"/>
</dbReference>
<feature type="transmembrane region" description="Helical" evidence="10">
    <location>
        <begin position="34"/>
        <end position="55"/>
    </location>
</feature>
<keyword evidence="4" id="KW-1003">Cell membrane</keyword>
<evidence type="ECO:0000259" key="11">
    <source>
        <dbReference type="Pfam" id="PF25885"/>
    </source>
</evidence>
<reference evidence="13 14" key="1">
    <citation type="submission" date="2019-06" db="EMBL/GenBank/DDBJ databases">
        <title>Thermomonas aquatica sp. nov., isolated from an industrial wastewater treatment plant.</title>
        <authorList>
            <person name="Jeon J.H."/>
            <person name="Park D.-S."/>
        </authorList>
    </citation>
    <scope>NUCLEOTIDE SEQUENCE [LARGE SCALE GENOMIC DNA]</scope>
    <source>
        <strain evidence="13 14">SY21</strain>
    </source>
</reference>
<proteinExistence type="inferred from homology"/>
<dbReference type="GO" id="GO:1990961">
    <property type="term" value="P:xenobiotic detoxification by transmembrane export across the plasma membrane"/>
    <property type="evidence" value="ECO:0007669"/>
    <property type="project" value="UniProtKB-ARBA"/>
</dbReference>
<dbReference type="KEGG" id="thes:FHQ07_13520"/>
<keyword evidence="14" id="KW-1185">Reference proteome</keyword>
<evidence type="ECO:0000256" key="4">
    <source>
        <dbReference type="ARBA" id="ARBA00022475"/>
    </source>
</evidence>
<evidence type="ECO:0000256" key="9">
    <source>
        <dbReference type="SAM" id="MobiDB-lite"/>
    </source>
</evidence>
<accession>A0A5B7ZUT8</accession>
<comment type="similarity">
    <text evidence="2">Belongs to the membrane fusion protein (MFP) (TC 8.A.1) family.</text>
</comment>
<dbReference type="InterPro" id="IPR058634">
    <property type="entry name" value="AaeA-lik-b-barrel"/>
</dbReference>
<dbReference type="InterPro" id="IPR050739">
    <property type="entry name" value="MFP"/>
</dbReference>
<dbReference type="AlphaFoldDB" id="A0A5B7ZUT8"/>
<dbReference type="SUPFAM" id="SSF111369">
    <property type="entry name" value="HlyD-like secretion proteins"/>
    <property type="match status" value="2"/>
</dbReference>